<dbReference type="Proteomes" id="UP000323317">
    <property type="component" value="Unassembled WGS sequence"/>
</dbReference>
<comment type="caution">
    <text evidence="2">The sequence shown here is derived from an EMBL/GenBank/DDBJ whole genome shotgun (WGS) entry which is preliminary data.</text>
</comment>
<keyword evidence="1" id="KW-0472">Membrane</keyword>
<dbReference type="RefSeq" id="WP_148946856.1">
    <property type="nucleotide sequence ID" value="NZ_VTEH01000007.1"/>
</dbReference>
<sequence length="60" mass="6712">MLLYFGFILITGVCLVLALRKRKVVFLAIPFLSLFGYGAAQVILVPMPFIDTVKFIFSLS</sequence>
<accession>A0A5D4KD28</accession>
<protein>
    <submittedName>
        <fullName evidence="2">Uncharacterized protein</fullName>
    </submittedName>
</protein>
<gene>
    <name evidence="2" type="ORF">FZC79_10940</name>
</gene>
<name>A0A5D4KD28_9BACI</name>
<keyword evidence="1" id="KW-0812">Transmembrane</keyword>
<evidence type="ECO:0000256" key="1">
    <source>
        <dbReference type="SAM" id="Phobius"/>
    </source>
</evidence>
<evidence type="ECO:0000313" key="3">
    <source>
        <dbReference type="Proteomes" id="UP000323317"/>
    </source>
</evidence>
<proteinExistence type="predicted"/>
<keyword evidence="1" id="KW-1133">Transmembrane helix</keyword>
<organism evidence="2 3">
    <name type="scientific">Rossellomorea vietnamensis</name>
    <dbReference type="NCBI Taxonomy" id="218284"/>
    <lineage>
        <taxon>Bacteria</taxon>
        <taxon>Bacillati</taxon>
        <taxon>Bacillota</taxon>
        <taxon>Bacilli</taxon>
        <taxon>Bacillales</taxon>
        <taxon>Bacillaceae</taxon>
        <taxon>Rossellomorea</taxon>
    </lineage>
</organism>
<evidence type="ECO:0000313" key="2">
    <source>
        <dbReference type="EMBL" id="TYR75271.1"/>
    </source>
</evidence>
<dbReference type="AlphaFoldDB" id="A0A5D4KD28"/>
<reference evidence="2 3" key="1">
    <citation type="submission" date="2019-08" db="EMBL/GenBank/DDBJ databases">
        <title>Bacillus genomes from the desert of Cuatro Cienegas, Coahuila.</title>
        <authorList>
            <person name="Olmedo-Alvarez G."/>
        </authorList>
    </citation>
    <scope>NUCLEOTIDE SEQUENCE [LARGE SCALE GENOMIC DNA]</scope>
    <source>
        <strain evidence="2 3">CH40_1T</strain>
    </source>
</reference>
<dbReference type="EMBL" id="VTEH01000007">
    <property type="protein sequence ID" value="TYR75271.1"/>
    <property type="molecule type" value="Genomic_DNA"/>
</dbReference>
<feature type="transmembrane region" description="Helical" evidence="1">
    <location>
        <begin position="28"/>
        <end position="50"/>
    </location>
</feature>